<reference evidence="7 8" key="1">
    <citation type="submission" date="2018-03" db="EMBL/GenBank/DDBJ databases">
        <title>The ancient ancestry and fast evolution of plastids.</title>
        <authorList>
            <person name="Moore K.R."/>
            <person name="Magnabosco C."/>
            <person name="Momper L."/>
            <person name="Gold D.A."/>
            <person name="Bosak T."/>
            <person name="Fournier G.P."/>
        </authorList>
    </citation>
    <scope>NUCLEOTIDE SEQUENCE [LARGE SCALE GENOMIC DNA]</scope>
    <source>
        <strain evidence="7 8">CCALA 015</strain>
    </source>
</reference>
<dbReference type="PANTHER" id="PTHR33529">
    <property type="entry name" value="SLR0882 PROTEIN-RELATED"/>
    <property type="match status" value="1"/>
</dbReference>
<feature type="transmembrane region" description="Helical" evidence="6">
    <location>
        <begin position="44"/>
        <end position="66"/>
    </location>
</feature>
<dbReference type="EMBL" id="PVWP01000002">
    <property type="protein sequence ID" value="PSB38682.1"/>
    <property type="molecule type" value="Genomic_DNA"/>
</dbReference>
<comment type="subcellular location">
    <subcellularLocation>
        <location evidence="1">Cell membrane</location>
        <topology evidence="1">Multi-pass membrane protein</topology>
    </subcellularLocation>
</comment>
<evidence type="ECO:0000256" key="2">
    <source>
        <dbReference type="ARBA" id="ARBA00022475"/>
    </source>
</evidence>
<feature type="transmembrane region" description="Helical" evidence="6">
    <location>
        <begin position="380"/>
        <end position="401"/>
    </location>
</feature>
<dbReference type="Proteomes" id="UP000238218">
    <property type="component" value="Unassembled WGS sequence"/>
</dbReference>
<keyword evidence="4 6" id="KW-1133">Transmembrane helix</keyword>
<evidence type="ECO:0000256" key="6">
    <source>
        <dbReference type="SAM" id="Phobius"/>
    </source>
</evidence>
<evidence type="ECO:0000256" key="5">
    <source>
        <dbReference type="ARBA" id="ARBA00023136"/>
    </source>
</evidence>
<sequence length="406" mass="45030">MKGALLEKRPTWLQLPGGERLRDWKRVPRWRDLPLLDRWLLQELLGPLLFGIAAFTAVSLSVGAVFELVRRVAESGLPVMAAIQVLLLRLPSFLVLSFPMATLMATLLAYSRLSGSSELTALRSVGVSTRRMVLPAMALALVMTLLTFVFNDAIVPRANLAATNSLERALGKAIATEQSDNALYSRFTDVKLANGESVKWLTHIFHARQFRKGVMLDVTLLDFSRHGYRQMLTALTGKWNEKEGMWEFNKGRITNIDVASGTTTSASFDRYLYPFTRDPIEVAQLPTDASTMTVGQALTAERLLLEANNTKEARRLRVRIQEKFAFPAICLVFGLIGSSLGVRPNSRTSRSQGFGISVLLIFGYYLMSFIFSSLGITGTLMPFLAAWLPVVIGLAGGLWLLRQASR</sequence>
<proteinExistence type="predicted"/>
<dbReference type="PANTHER" id="PTHR33529:SF6">
    <property type="entry name" value="YJGP_YJGQ FAMILY PERMEASE"/>
    <property type="match status" value="1"/>
</dbReference>
<dbReference type="InterPro" id="IPR005495">
    <property type="entry name" value="LptG/LptF_permease"/>
</dbReference>
<feature type="transmembrane region" description="Helical" evidence="6">
    <location>
        <begin position="354"/>
        <end position="374"/>
    </location>
</feature>
<dbReference type="RefSeq" id="WP_106219958.1">
    <property type="nucleotide sequence ID" value="NZ_PVWP01000002.1"/>
</dbReference>
<keyword evidence="2" id="KW-1003">Cell membrane</keyword>
<dbReference type="Pfam" id="PF03739">
    <property type="entry name" value="LptF_LptG"/>
    <property type="match status" value="1"/>
</dbReference>
<evidence type="ECO:0000256" key="1">
    <source>
        <dbReference type="ARBA" id="ARBA00004651"/>
    </source>
</evidence>
<comment type="caution">
    <text evidence="7">The sequence shown here is derived from an EMBL/GenBank/DDBJ whole genome shotgun (WGS) entry which is preliminary data.</text>
</comment>
<name>A0ABX5FCD3_9CHRO</name>
<protein>
    <submittedName>
        <fullName evidence="7">Permease</fullName>
    </submittedName>
</protein>
<feature type="transmembrane region" description="Helical" evidence="6">
    <location>
        <begin position="86"/>
        <end position="111"/>
    </location>
</feature>
<feature type="transmembrane region" description="Helical" evidence="6">
    <location>
        <begin position="132"/>
        <end position="150"/>
    </location>
</feature>
<organism evidence="7 8">
    <name type="scientific">Aphanothece cf. minutissima CCALA 015</name>
    <dbReference type="NCBI Taxonomy" id="2107695"/>
    <lineage>
        <taxon>Bacteria</taxon>
        <taxon>Bacillati</taxon>
        <taxon>Cyanobacteriota</taxon>
        <taxon>Cyanophyceae</taxon>
        <taxon>Oscillatoriophycideae</taxon>
        <taxon>Chroococcales</taxon>
        <taxon>Aphanothecaceae</taxon>
        <taxon>Aphanothece</taxon>
    </lineage>
</organism>
<evidence type="ECO:0000313" key="7">
    <source>
        <dbReference type="EMBL" id="PSB38682.1"/>
    </source>
</evidence>
<keyword evidence="3 6" id="KW-0812">Transmembrane</keyword>
<evidence type="ECO:0000256" key="3">
    <source>
        <dbReference type="ARBA" id="ARBA00022692"/>
    </source>
</evidence>
<keyword evidence="8" id="KW-1185">Reference proteome</keyword>
<gene>
    <name evidence="7" type="ORF">C7B81_03745</name>
</gene>
<evidence type="ECO:0000313" key="8">
    <source>
        <dbReference type="Proteomes" id="UP000238218"/>
    </source>
</evidence>
<accession>A0ABX5FCD3</accession>
<keyword evidence="5 6" id="KW-0472">Membrane</keyword>
<evidence type="ECO:0000256" key="4">
    <source>
        <dbReference type="ARBA" id="ARBA00022989"/>
    </source>
</evidence>